<dbReference type="VEuPathDB" id="FungiDB:H257_14639"/>
<dbReference type="EMBL" id="KI913172">
    <property type="protein sequence ID" value="ETV69819.1"/>
    <property type="molecule type" value="Genomic_DNA"/>
</dbReference>
<accession>W4FSJ6</accession>
<proteinExistence type="predicted"/>
<organism evidence="1">
    <name type="scientific">Aphanomyces astaci</name>
    <name type="common">Crayfish plague agent</name>
    <dbReference type="NCBI Taxonomy" id="112090"/>
    <lineage>
        <taxon>Eukaryota</taxon>
        <taxon>Sar</taxon>
        <taxon>Stramenopiles</taxon>
        <taxon>Oomycota</taxon>
        <taxon>Saprolegniomycetes</taxon>
        <taxon>Saprolegniales</taxon>
        <taxon>Verrucalvaceae</taxon>
        <taxon>Aphanomyces</taxon>
    </lineage>
</organism>
<evidence type="ECO:0008006" key="2">
    <source>
        <dbReference type="Google" id="ProtNLM"/>
    </source>
</evidence>
<dbReference type="GeneID" id="20816635"/>
<dbReference type="AlphaFoldDB" id="W4FSJ6"/>
<reference evidence="1" key="1">
    <citation type="submission" date="2013-12" db="EMBL/GenBank/DDBJ databases">
        <title>The Genome Sequence of Aphanomyces astaci APO3.</title>
        <authorList>
            <consortium name="The Broad Institute Genomics Platform"/>
            <person name="Russ C."/>
            <person name="Tyler B."/>
            <person name="van West P."/>
            <person name="Dieguez-Uribeondo J."/>
            <person name="Young S.K."/>
            <person name="Zeng Q."/>
            <person name="Gargeya S."/>
            <person name="Fitzgerald M."/>
            <person name="Abouelleil A."/>
            <person name="Alvarado L."/>
            <person name="Chapman S.B."/>
            <person name="Gainer-Dewar J."/>
            <person name="Goldberg J."/>
            <person name="Griggs A."/>
            <person name="Gujja S."/>
            <person name="Hansen M."/>
            <person name="Howarth C."/>
            <person name="Imamovic A."/>
            <person name="Ireland A."/>
            <person name="Larimer J."/>
            <person name="McCowan C."/>
            <person name="Murphy C."/>
            <person name="Pearson M."/>
            <person name="Poon T.W."/>
            <person name="Priest M."/>
            <person name="Roberts A."/>
            <person name="Saif S."/>
            <person name="Shea T."/>
            <person name="Sykes S."/>
            <person name="Wortman J."/>
            <person name="Nusbaum C."/>
            <person name="Birren B."/>
        </authorList>
    </citation>
    <scope>NUCLEOTIDE SEQUENCE [LARGE SCALE GENOMIC DNA]</scope>
    <source>
        <strain evidence="1">APO3</strain>
    </source>
</reference>
<protein>
    <recommendedName>
        <fullName evidence="2">MULE transposase domain-containing protein</fullName>
    </recommendedName>
</protein>
<evidence type="ECO:0000313" key="1">
    <source>
        <dbReference type="EMBL" id="ETV69819.1"/>
    </source>
</evidence>
<name>W4FSJ6_APHAT</name>
<sequence length="124" mass="14609">MAALTSKWPAIRTISCYIHLKRNMRRHKHLLISNDNYDKVKGDIERMWLARTWHQFQIISTTYMWTWSTKLGEVTFSQWFSEIYLTPAWDLSFSTASGCPGVVAHQQHIESHHKGISKLFLEND</sequence>
<dbReference type="RefSeq" id="XP_009840833.1">
    <property type="nucleotide sequence ID" value="XM_009842531.1"/>
</dbReference>
<gene>
    <name evidence="1" type="ORF">H257_14639</name>
</gene>